<name>A0A1M6MC94_PARC5</name>
<protein>
    <recommendedName>
        <fullName evidence="3">DUF4829 domain-containing protein</fullName>
    </recommendedName>
</protein>
<dbReference type="RefSeq" id="WP_073147874.1">
    <property type="nucleotide sequence ID" value="NZ_FRAG01000010.1"/>
</dbReference>
<keyword evidence="2" id="KW-1185">Reference proteome</keyword>
<reference evidence="1 2" key="1">
    <citation type="submission" date="2016-11" db="EMBL/GenBank/DDBJ databases">
        <authorList>
            <person name="Jaros S."/>
            <person name="Januszkiewicz K."/>
            <person name="Wedrychowicz H."/>
        </authorList>
    </citation>
    <scope>NUCLEOTIDE SEQUENCE [LARGE SCALE GENOMIC DNA]</scope>
    <source>
        <strain evidence="1 2">DSM 15212</strain>
    </source>
</reference>
<accession>A0A1M6MC94</accession>
<dbReference type="AlphaFoldDB" id="A0A1M6MC94"/>
<organism evidence="1 2">
    <name type="scientific">Paramaledivibacter caminithermalis (strain DSM 15212 / CIP 107654 / DViRD3)</name>
    <name type="common">Clostridium caminithermale</name>
    <dbReference type="NCBI Taxonomy" id="1121301"/>
    <lineage>
        <taxon>Bacteria</taxon>
        <taxon>Bacillati</taxon>
        <taxon>Bacillota</taxon>
        <taxon>Clostridia</taxon>
        <taxon>Peptostreptococcales</taxon>
        <taxon>Caminicellaceae</taxon>
        <taxon>Paramaledivibacter</taxon>
    </lineage>
</organism>
<dbReference type="Proteomes" id="UP000184465">
    <property type="component" value="Unassembled WGS sequence"/>
</dbReference>
<evidence type="ECO:0000313" key="1">
    <source>
        <dbReference type="EMBL" id="SHJ81128.1"/>
    </source>
</evidence>
<proteinExistence type="predicted"/>
<sequence>MKKILLLFLLLVTLMINRNMIFAVENISNDVKQEEIIKVKNEVHDLLNKRAALWNKLFSQKVELEEVNKELKKIVAPPLLTYDMEAFNEIKTKHTSMEKILKVDVLKVKGVSLEEEKIIVDIEVEWLMEGFEENYKQKVDYQMVLIKREDIWKISDYDVI</sequence>
<dbReference type="OrthoDB" id="1952902at2"/>
<evidence type="ECO:0000313" key="2">
    <source>
        <dbReference type="Proteomes" id="UP000184465"/>
    </source>
</evidence>
<gene>
    <name evidence="1" type="ORF">SAMN02745912_01161</name>
</gene>
<dbReference type="STRING" id="1121301.SAMN02745912_01161"/>
<dbReference type="EMBL" id="FRAG01000010">
    <property type="protein sequence ID" value="SHJ81128.1"/>
    <property type="molecule type" value="Genomic_DNA"/>
</dbReference>
<evidence type="ECO:0008006" key="3">
    <source>
        <dbReference type="Google" id="ProtNLM"/>
    </source>
</evidence>